<proteinExistence type="predicted"/>
<keyword evidence="2" id="KW-1185">Reference proteome</keyword>
<name>A0ABS7RP25_9ACTN</name>
<comment type="caution">
    <text evidence="1">The sequence shown here is derived from an EMBL/GenBank/DDBJ whole genome shotgun (WGS) entry which is preliminary data.</text>
</comment>
<dbReference type="RefSeq" id="WP_221025388.1">
    <property type="nucleotide sequence ID" value="NZ_JAIEZQ010000002.1"/>
</dbReference>
<organism evidence="1 2">
    <name type="scientific">Nocardioides jiangsuensis</name>
    <dbReference type="NCBI Taxonomy" id="2866161"/>
    <lineage>
        <taxon>Bacteria</taxon>
        <taxon>Bacillati</taxon>
        <taxon>Actinomycetota</taxon>
        <taxon>Actinomycetes</taxon>
        <taxon>Propionibacteriales</taxon>
        <taxon>Nocardioidaceae</taxon>
        <taxon>Nocardioides</taxon>
    </lineage>
</organism>
<evidence type="ECO:0000313" key="2">
    <source>
        <dbReference type="Proteomes" id="UP000754710"/>
    </source>
</evidence>
<evidence type="ECO:0008006" key="3">
    <source>
        <dbReference type="Google" id="ProtNLM"/>
    </source>
</evidence>
<protein>
    <recommendedName>
        <fullName evidence="3">Small secreted protein</fullName>
    </recommendedName>
</protein>
<reference evidence="1 2" key="1">
    <citation type="submission" date="2021-08" db="EMBL/GenBank/DDBJ databases">
        <title>Nocardioides bacterium WL0053 sp. nov., isolated from the sediment.</title>
        <authorList>
            <person name="Wang L."/>
            <person name="Zhang D."/>
            <person name="Zhang A."/>
        </authorList>
    </citation>
    <scope>NUCLEOTIDE SEQUENCE [LARGE SCALE GENOMIC DNA]</scope>
    <source>
        <strain evidence="1 2">WL0053</strain>
    </source>
</reference>
<dbReference type="Proteomes" id="UP000754710">
    <property type="component" value="Unassembled WGS sequence"/>
</dbReference>
<sequence length="51" mass="5398">MKKVLIGLVVAFALFYLVTQPVDAADAIKGAADAVGVAFEALIKFLTALFR</sequence>
<accession>A0ABS7RP25</accession>
<evidence type="ECO:0000313" key="1">
    <source>
        <dbReference type="EMBL" id="MBY9075670.1"/>
    </source>
</evidence>
<dbReference type="EMBL" id="JAIEZQ010000002">
    <property type="protein sequence ID" value="MBY9075670.1"/>
    <property type="molecule type" value="Genomic_DNA"/>
</dbReference>
<gene>
    <name evidence="1" type="ORF">K1X13_12630</name>
</gene>